<reference evidence="12 13" key="1">
    <citation type="submission" date="2020-01" db="EMBL/GenBank/DDBJ databases">
        <authorList>
            <person name="Kim M.K."/>
        </authorList>
    </citation>
    <scope>NUCLEOTIDE SEQUENCE [LARGE SCALE GENOMIC DNA]</scope>
    <source>
        <strain evidence="12 13">172606-1</strain>
    </source>
</reference>
<keyword evidence="5 9" id="KW-0798">TonB box</keyword>
<name>A0A6C0GL16_9BACT</name>
<dbReference type="Gene3D" id="2.60.40.1120">
    <property type="entry name" value="Carboxypeptidase-like, regulatory domain"/>
    <property type="match status" value="1"/>
</dbReference>
<evidence type="ECO:0000256" key="9">
    <source>
        <dbReference type="RuleBase" id="RU003357"/>
    </source>
</evidence>
<dbReference type="InterPro" id="IPR012910">
    <property type="entry name" value="Plug_dom"/>
</dbReference>
<evidence type="ECO:0000256" key="5">
    <source>
        <dbReference type="ARBA" id="ARBA00023077"/>
    </source>
</evidence>
<evidence type="ECO:0000256" key="2">
    <source>
        <dbReference type="ARBA" id="ARBA00022448"/>
    </source>
</evidence>
<dbReference type="Pfam" id="PF13715">
    <property type="entry name" value="CarbopepD_reg_2"/>
    <property type="match status" value="1"/>
</dbReference>
<evidence type="ECO:0000313" key="13">
    <source>
        <dbReference type="Proteomes" id="UP000480178"/>
    </source>
</evidence>
<dbReference type="Pfam" id="PF00593">
    <property type="entry name" value="TonB_dep_Rec_b-barrel"/>
    <property type="match status" value="1"/>
</dbReference>
<evidence type="ECO:0000259" key="10">
    <source>
        <dbReference type="Pfam" id="PF00593"/>
    </source>
</evidence>
<keyword evidence="3 8" id="KW-1134">Transmembrane beta strand</keyword>
<protein>
    <submittedName>
        <fullName evidence="12">TonB-dependent receptor</fullName>
    </submittedName>
</protein>
<evidence type="ECO:0000256" key="4">
    <source>
        <dbReference type="ARBA" id="ARBA00022692"/>
    </source>
</evidence>
<dbReference type="NCBIfam" id="TIGR04057">
    <property type="entry name" value="SusC_RagA_signa"/>
    <property type="match status" value="1"/>
</dbReference>
<dbReference type="InterPro" id="IPR023997">
    <property type="entry name" value="TonB-dep_OMP_SusC/RagA_CS"/>
</dbReference>
<dbReference type="Gene3D" id="2.40.170.20">
    <property type="entry name" value="TonB-dependent receptor, beta-barrel domain"/>
    <property type="match status" value="1"/>
</dbReference>
<dbReference type="InterPro" id="IPR037066">
    <property type="entry name" value="Plug_dom_sf"/>
</dbReference>
<keyword evidence="6 8" id="KW-0472">Membrane</keyword>
<comment type="similarity">
    <text evidence="8 9">Belongs to the TonB-dependent receptor family.</text>
</comment>
<dbReference type="InterPro" id="IPR036942">
    <property type="entry name" value="Beta-barrel_TonB_sf"/>
</dbReference>
<dbReference type="Proteomes" id="UP000480178">
    <property type="component" value="Chromosome"/>
</dbReference>
<evidence type="ECO:0000256" key="1">
    <source>
        <dbReference type="ARBA" id="ARBA00004571"/>
    </source>
</evidence>
<proteinExistence type="inferred from homology"/>
<evidence type="ECO:0000313" key="12">
    <source>
        <dbReference type="EMBL" id="QHT68669.1"/>
    </source>
</evidence>
<dbReference type="InterPro" id="IPR008969">
    <property type="entry name" value="CarboxyPept-like_regulatory"/>
</dbReference>
<evidence type="ECO:0000259" key="11">
    <source>
        <dbReference type="Pfam" id="PF07715"/>
    </source>
</evidence>
<dbReference type="AlphaFoldDB" id="A0A6C0GL16"/>
<keyword evidence="12" id="KW-0675">Receptor</keyword>
<dbReference type="NCBIfam" id="TIGR04056">
    <property type="entry name" value="OMP_RagA_SusC"/>
    <property type="match status" value="1"/>
</dbReference>
<dbReference type="KEGG" id="rhoz:GXP67_19475"/>
<dbReference type="RefSeq" id="WP_162444679.1">
    <property type="nucleotide sequence ID" value="NZ_CP048222.1"/>
</dbReference>
<keyword evidence="4 8" id="KW-0812">Transmembrane</keyword>
<dbReference type="SUPFAM" id="SSF56935">
    <property type="entry name" value="Porins"/>
    <property type="match status" value="1"/>
</dbReference>
<dbReference type="InterPro" id="IPR039426">
    <property type="entry name" value="TonB-dep_rcpt-like"/>
</dbReference>
<evidence type="ECO:0000256" key="6">
    <source>
        <dbReference type="ARBA" id="ARBA00023136"/>
    </source>
</evidence>
<dbReference type="GO" id="GO:0009279">
    <property type="term" value="C:cell outer membrane"/>
    <property type="evidence" value="ECO:0007669"/>
    <property type="project" value="UniProtKB-SubCell"/>
</dbReference>
<dbReference type="PROSITE" id="PS52016">
    <property type="entry name" value="TONB_DEPENDENT_REC_3"/>
    <property type="match status" value="1"/>
</dbReference>
<dbReference type="Gene3D" id="2.170.130.10">
    <property type="entry name" value="TonB-dependent receptor, plug domain"/>
    <property type="match status" value="1"/>
</dbReference>
<feature type="domain" description="TonB-dependent receptor-like beta-barrel" evidence="10">
    <location>
        <begin position="423"/>
        <end position="901"/>
    </location>
</feature>
<dbReference type="InterPro" id="IPR023996">
    <property type="entry name" value="TonB-dep_OMP_SusC/RagA"/>
</dbReference>
<comment type="subcellular location">
    <subcellularLocation>
        <location evidence="1 8">Cell outer membrane</location>
        <topology evidence="1 8">Multi-pass membrane protein</topology>
    </subcellularLocation>
</comment>
<evidence type="ECO:0000256" key="7">
    <source>
        <dbReference type="ARBA" id="ARBA00023237"/>
    </source>
</evidence>
<accession>A0A6C0GL16</accession>
<feature type="domain" description="TonB-dependent receptor plug" evidence="11">
    <location>
        <begin position="148"/>
        <end position="262"/>
    </location>
</feature>
<keyword evidence="2 8" id="KW-0813">Transport</keyword>
<dbReference type="SUPFAM" id="SSF49464">
    <property type="entry name" value="Carboxypeptidase regulatory domain-like"/>
    <property type="match status" value="1"/>
</dbReference>
<gene>
    <name evidence="12" type="ORF">GXP67_19475</name>
</gene>
<evidence type="ECO:0000256" key="8">
    <source>
        <dbReference type="PROSITE-ProRule" id="PRU01360"/>
    </source>
</evidence>
<keyword evidence="13" id="KW-1185">Reference proteome</keyword>
<sequence>MSNNYPLSSSHANVCIRLPLPEAHPLGNKRPVGFSKSYYVCMLFLILLSVQTFAQTRTVSGKVTAQSDGTPLPGVNVLIKGTTSGTTTDVNGAYTLQVEPGTTLVFSFIGFTTQEIAVGTQSTLDVALPDDVQALSEVVVIGYGTQKKEDLTGSIAAISQESFNKGQVTTPEQLLVGKVAGVQITPGGAPGSGSRIRIRGGSSLNASNDPLVVIDGVPVDNTAISGSANPLSLINPNDIESFNILKDASATAIYGSRASNGVIIITTKKGRQGDKIRVDFSSLASIATNTKTVDVLSAEELRAVVNERGSASQKALLGSANTNWQKEIYRNAFSTDNNLSVSGSYKFLPYRLSVGYLNQDGVLKTSNFQRTSAAINLTPSFFNDHLKVSLNLKGSLTNKQFANEGAIGAAVAFDPTQPINAENNYGGFYEWTNANGSPNTLAPRNPVSLLEQNDDQSEVKRSIGNLQLDYKFHFFPDLRANLNLGYDISDSEGSRLQPATSASVFNQGGSRTQYAQSRNNKLLDFYLNYVKEVPALASKFDVTAGYSYQDFIRENPSFAGLNAAGEVIPGQEADPFPLKTQYTLIGLFGRLNYTFKDRYLLTATVRRDGSSRFGKGNKWGTFPSLAFAWKVNEESFLKNVQVLSELKLRAGYGVTGQQDISTTTIPNDYPYLPRYTFSDQTSQYQFGNQYYLTLRPEGYDANIKWEETTTINGGLDYGFMDGRITGSLDYYFKKTKDLLAIIPVPAGSNLTNRLLTNVGNIENRGLEAALNFTAINTEKLKWDVGVNATYNTSEITNLSKTQDNSSEGIPVGLIGGGVGNNIQIHTVGYRPYAFYVYQQVYDESGKPVEGLYVDRNNDGAVNNRDLYRYKNPEANVFFGLNSQVTYARFTAGFVLRGSVNNYVYNNVRSGNGVYRNITYPNYLTNLHSNVLETDFNNNQFFTDYYIENASFLRMETINFAYSFGRIFNDKADLRLSANIQNAFVITKYSGLDPEVAGGIDNNFYPRARIFSLGVNIGF</sequence>
<dbReference type="Pfam" id="PF07715">
    <property type="entry name" value="Plug"/>
    <property type="match status" value="1"/>
</dbReference>
<dbReference type="InterPro" id="IPR000531">
    <property type="entry name" value="Beta-barrel_TonB"/>
</dbReference>
<dbReference type="FunFam" id="2.170.130.10:FF:000008">
    <property type="entry name" value="SusC/RagA family TonB-linked outer membrane protein"/>
    <property type="match status" value="1"/>
</dbReference>
<keyword evidence="7 8" id="KW-0998">Cell outer membrane</keyword>
<evidence type="ECO:0000256" key="3">
    <source>
        <dbReference type="ARBA" id="ARBA00022452"/>
    </source>
</evidence>
<dbReference type="EMBL" id="CP048222">
    <property type="protein sequence ID" value="QHT68669.1"/>
    <property type="molecule type" value="Genomic_DNA"/>
</dbReference>
<organism evidence="12 13">
    <name type="scientific">Rhodocytophaga rosea</name>
    <dbReference type="NCBI Taxonomy" id="2704465"/>
    <lineage>
        <taxon>Bacteria</taxon>
        <taxon>Pseudomonadati</taxon>
        <taxon>Bacteroidota</taxon>
        <taxon>Cytophagia</taxon>
        <taxon>Cytophagales</taxon>
        <taxon>Rhodocytophagaceae</taxon>
        <taxon>Rhodocytophaga</taxon>
    </lineage>
</organism>